<evidence type="ECO:0000313" key="2">
    <source>
        <dbReference type="Proteomes" id="UP000799424"/>
    </source>
</evidence>
<dbReference type="AlphaFoldDB" id="A0A6A6ZQQ7"/>
<dbReference type="Proteomes" id="UP000799424">
    <property type="component" value="Unassembled WGS sequence"/>
</dbReference>
<proteinExistence type="predicted"/>
<accession>A0A6A6ZQQ7</accession>
<gene>
    <name evidence="1" type="ORF">CC86DRAFT_76522</name>
</gene>
<dbReference type="OrthoDB" id="3690843at2759"/>
<protein>
    <submittedName>
        <fullName evidence="1">Uncharacterized protein</fullName>
    </submittedName>
</protein>
<keyword evidence="2" id="KW-1185">Reference proteome</keyword>
<reference evidence="1" key="1">
    <citation type="journal article" date="2020" name="Stud. Mycol.">
        <title>101 Dothideomycetes genomes: a test case for predicting lifestyles and emergence of pathogens.</title>
        <authorList>
            <person name="Haridas S."/>
            <person name="Albert R."/>
            <person name="Binder M."/>
            <person name="Bloem J."/>
            <person name="Labutti K."/>
            <person name="Salamov A."/>
            <person name="Andreopoulos B."/>
            <person name="Baker S."/>
            <person name="Barry K."/>
            <person name="Bills G."/>
            <person name="Bluhm B."/>
            <person name="Cannon C."/>
            <person name="Castanera R."/>
            <person name="Culley D."/>
            <person name="Daum C."/>
            <person name="Ezra D."/>
            <person name="Gonzalez J."/>
            <person name="Henrissat B."/>
            <person name="Kuo A."/>
            <person name="Liang C."/>
            <person name="Lipzen A."/>
            <person name="Lutzoni F."/>
            <person name="Magnuson J."/>
            <person name="Mondo S."/>
            <person name="Nolan M."/>
            <person name="Ohm R."/>
            <person name="Pangilinan J."/>
            <person name="Park H.-J."/>
            <person name="Ramirez L."/>
            <person name="Alfaro M."/>
            <person name="Sun H."/>
            <person name="Tritt A."/>
            <person name="Yoshinaga Y."/>
            <person name="Zwiers L.-H."/>
            <person name="Turgeon B."/>
            <person name="Goodwin S."/>
            <person name="Spatafora J."/>
            <person name="Crous P."/>
            <person name="Grigoriev I."/>
        </authorList>
    </citation>
    <scope>NUCLEOTIDE SEQUENCE</scope>
    <source>
        <strain evidence="1">CBS 113818</strain>
    </source>
</reference>
<dbReference type="EMBL" id="MU006233">
    <property type="protein sequence ID" value="KAF2823136.1"/>
    <property type="molecule type" value="Genomic_DNA"/>
</dbReference>
<organism evidence="1 2">
    <name type="scientific">Ophiobolus disseminans</name>
    <dbReference type="NCBI Taxonomy" id="1469910"/>
    <lineage>
        <taxon>Eukaryota</taxon>
        <taxon>Fungi</taxon>
        <taxon>Dikarya</taxon>
        <taxon>Ascomycota</taxon>
        <taxon>Pezizomycotina</taxon>
        <taxon>Dothideomycetes</taxon>
        <taxon>Pleosporomycetidae</taxon>
        <taxon>Pleosporales</taxon>
        <taxon>Pleosporineae</taxon>
        <taxon>Phaeosphaeriaceae</taxon>
        <taxon>Ophiobolus</taxon>
    </lineage>
</organism>
<evidence type="ECO:0000313" key="1">
    <source>
        <dbReference type="EMBL" id="KAF2823136.1"/>
    </source>
</evidence>
<name>A0A6A6ZQQ7_9PLEO</name>
<sequence length="263" mass="28979">MNCFSTSLTSSRARRVHQLYAFVWSTGVANRCPENVSRGRQCANDCQCGWQNIMRLCRAQLVPQQIPWATSDALEIWLQRIEPGESSNETALVGIALSCTTSLRTLALISLSDVDSECHQDPCIDAVITHGAPEDEVDFLGFCYSWMVQVEILFGGTPLPTGTGLAVLPALSSLEVLECTKLVSWDLVCLPNLRSLSTAIDTEMSFSGMSDMKGLQPHVAARPLALDSLTVDIETAVLVANINPELQERYIFSRYDSCQIFRL</sequence>